<dbReference type="OrthoDB" id="5914567at2"/>
<keyword evidence="1" id="KW-0812">Transmembrane</keyword>
<accession>A0A0K6IMB8</accession>
<dbReference type="AlphaFoldDB" id="A0A0K6IMB8"/>
<protein>
    <recommendedName>
        <fullName evidence="4">GGDEF domain</fullName>
    </recommendedName>
</protein>
<gene>
    <name evidence="2" type="ORF">Ga0061065_10657</name>
</gene>
<reference evidence="3" key="1">
    <citation type="submission" date="2015-08" db="EMBL/GenBank/DDBJ databases">
        <authorList>
            <person name="Varghese N."/>
        </authorList>
    </citation>
    <scope>NUCLEOTIDE SEQUENCE [LARGE SCALE GENOMIC DNA]</scope>
    <source>
        <strain evidence="3">JCM 18476</strain>
    </source>
</reference>
<evidence type="ECO:0000256" key="1">
    <source>
        <dbReference type="SAM" id="Phobius"/>
    </source>
</evidence>
<keyword evidence="1" id="KW-1133">Transmembrane helix</keyword>
<evidence type="ECO:0000313" key="3">
    <source>
        <dbReference type="Proteomes" id="UP000182769"/>
    </source>
</evidence>
<evidence type="ECO:0008006" key="4">
    <source>
        <dbReference type="Google" id="ProtNLM"/>
    </source>
</evidence>
<dbReference type="RefSeq" id="WP_055463190.1">
    <property type="nucleotide sequence ID" value="NZ_CYHG01000006.1"/>
</dbReference>
<sequence length="319" mass="36203">MIRRVRYTLLHTYVFTKMLMPHWPWLIGLPLSMAFIVFLNKTAGIAIPYIDWVWMDIIGEGGLALFMVTWMLIVLATREPGFITNWMAFGFLCLCASSFQDMLDEIYVLPDAVSWDKWIESAPVGLVSLVIGLILWYREQRQLKKYLNKRSGVLQNDLALHEDSFLPQWSALAKAVQDVPAHQPTLVVLRVAPEVRSQLPLSLQDQSKLRFLIAEMLLWNSPDSSQVFQLTGEGYALLSAVPVSQEQINDVVLLLRSMRFRGKGHKQATLLGVKSRTLIFENSLSDSELRSKVQEIQSDLAMTCDGIQNSQSIVNVHVV</sequence>
<feature type="transmembrane region" description="Helical" evidence="1">
    <location>
        <begin position="52"/>
        <end position="75"/>
    </location>
</feature>
<keyword evidence="1" id="KW-0472">Membrane</keyword>
<feature type="transmembrane region" description="Helical" evidence="1">
    <location>
        <begin position="119"/>
        <end position="137"/>
    </location>
</feature>
<proteinExistence type="predicted"/>
<feature type="transmembrane region" description="Helical" evidence="1">
    <location>
        <begin position="82"/>
        <end position="99"/>
    </location>
</feature>
<name>A0A0K6IMB8_9GAMM</name>
<feature type="transmembrane region" description="Helical" evidence="1">
    <location>
        <begin position="21"/>
        <end position="40"/>
    </location>
</feature>
<keyword evidence="3" id="KW-1185">Reference proteome</keyword>
<dbReference type="EMBL" id="CYHG01000006">
    <property type="protein sequence ID" value="CUB04238.1"/>
    <property type="molecule type" value="Genomic_DNA"/>
</dbReference>
<dbReference type="STRING" id="1137284.GCA_001418205_02102"/>
<dbReference type="Proteomes" id="UP000182769">
    <property type="component" value="Unassembled WGS sequence"/>
</dbReference>
<organism evidence="2 3">
    <name type="scientific">Marinomonas fungiae</name>
    <dbReference type="NCBI Taxonomy" id="1137284"/>
    <lineage>
        <taxon>Bacteria</taxon>
        <taxon>Pseudomonadati</taxon>
        <taxon>Pseudomonadota</taxon>
        <taxon>Gammaproteobacteria</taxon>
        <taxon>Oceanospirillales</taxon>
        <taxon>Oceanospirillaceae</taxon>
        <taxon>Marinomonas</taxon>
    </lineage>
</organism>
<evidence type="ECO:0000313" key="2">
    <source>
        <dbReference type="EMBL" id="CUB04238.1"/>
    </source>
</evidence>